<dbReference type="RefSeq" id="WP_407337659.1">
    <property type="nucleotide sequence ID" value="NZ_CP136862.1"/>
</dbReference>
<feature type="chain" id="PRO_5045466830" evidence="2">
    <location>
        <begin position="23"/>
        <end position="144"/>
    </location>
</feature>
<evidence type="ECO:0000313" key="3">
    <source>
        <dbReference type="EMBL" id="WOJ88219.1"/>
    </source>
</evidence>
<feature type="region of interest" description="Disordered" evidence="1">
    <location>
        <begin position="111"/>
        <end position="144"/>
    </location>
</feature>
<dbReference type="EMBL" id="CP136862">
    <property type="protein sequence ID" value="WOJ88219.1"/>
    <property type="molecule type" value="Genomic_DNA"/>
</dbReference>
<gene>
    <name evidence="3" type="ORF">RZS28_10190</name>
</gene>
<keyword evidence="4" id="KW-1185">Reference proteome</keyword>
<feature type="signal peptide" evidence="2">
    <location>
        <begin position="1"/>
        <end position="22"/>
    </location>
</feature>
<proteinExistence type="predicted"/>
<evidence type="ECO:0000256" key="2">
    <source>
        <dbReference type="SAM" id="SignalP"/>
    </source>
</evidence>
<keyword evidence="2" id="KW-0732">Signal</keyword>
<sequence length="144" mass="15312">MQSLRAAAVLFAFLGLLGAAWARPDNSGGVPKLDVSQSCREAQAIGGDDRNLAYKGCMQDEKDAQDQLTQRWSKFKPEDRRNCLEQGVSPMPSYVEILTCIEMYDGGSTFNKGAPDSRPLGGSAPAASPAPADTTAPADSGVRF</sequence>
<protein>
    <submittedName>
        <fullName evidence="3">Uncharacterized protein</fullName>
    </submittedName>
</protein>
<organism evidence="3 4">
    <name type="scientific">Methylocapsa polymorpha</name>
    <dbReference type="NCBI Taxonomy" id="3080828"/>
    <lineage>
        <taxon>Bacteria</taxon>
        <taxon>Pseudomonadati</taxon>
        <taxon>Pseudomonadota</taxon>
        <taxon>Alphaproteobacteria</taxon>
        <taxon>Hyphomicrobiales</taxon>
        <taxon>Beijerinckiaceae</taxon>
        <taxon>Methylocapsa</taxon>
    </lineage>
</organism>
<evidence type="ECO:0000256" key="1">
    <source>
        <dbReference type="SAM" id="MobiDB-lite"/>
    </source>
</evidence>
<name>A0ABZ0HP86_9HYPH</name>
<accession>A0ABZ0HP86</accession>
<reference evidence="3 4" key="1">
    <citation type="submission" date="2023-10" db="EMBL/GenBank/DDBJ databases">
        <title>Novel methanotroph of the genus Methylocapsa from a subarctic wetland.</title>
        <authorList>
            <person name="Belova S.E."/>
            <person name="Oshkin I.Y."/>
            <person name="Miroshnikov K."/>
            <person name="Dedysh S.N."/>
        </authorList>
    </citation>
    <scope>NUCLEOTIDE SEQUENCE [LARGE SCALE GENOMIC DNA]</scope>
    <source>
        <strain evidence="3 4">RX1</strain>
    </source>
</reference>
<feature type="compositionally biased region" description="Low complexity" evidence="1">
    <location>
        <begin position="123"/>
        <end position="144"/>
    </location>
</feature>
<dbReference type="Proteomes" id="UP001626536">
    <property type="component" value="Chromosome"/>
</dbReference>
<evidence type="ECO:0000313" key="4">
    <source>
        <dbReference type="Proteomes" id="UP001626536"/>
    </source>
</evidence>